<organism evidence="1 2">
    <name type="scientific">Peltaster fructicola</name>
    <dbReference type="NCBI Taxonomy" id="286661"/>
    <lineage>
        <taxon>Eukaryota</taxon>
        <taxon>Fungi</taxon>
        <taxon>Dikarya</taxon>
        <taxon>Ascomycota</taxon>
        <taxon>Pezizomycotina</taxon>
        <taxon>Dothideomycetes</taxon>
        <taxon>Dothideomycetes incertae sedis</taxon>
        <taxon>Peltaster</taxon>
    </lineage>
</organism>
<dbReference type="InterPro" id="IPR029069">
    <property type="entry name" value="HotDog_dom_sf"/>
</dbReference>
<evidence type="ECO:0000313" key="2">
    <source>
        <dbReference type="Proteomes" id="UP000503462"/>
    </source>
</evidence>
<accession>A0A6H0XUV1</accession>
<dbReference type="AlphaFoldDB" id="A0A6H0XUV1"/>
<dbReference type="Gene3D" id="3.10.129.10">
    <property type="entry name" value="Hotdog Thioesterase"/>
    <property type="match status" value="1"/>
</dbReference>
<dbReference type="SUPFAM" id="SSF54637">
    <property type="entry name" value="Thioesterase/thiol ester dehydrase-isomerase"/>
    <property type="match status" value="1"/>
</dbReference>
<name>A0A6H0XUV1_9PEZI</name>
<dbReference type="EMBL" id="CP051141">
    <property type="protein sequence ID" value="QIW98512.1"/>
    <property type="molecule type" value="Genomic_DNA"/>
</dbReference>
<dbReference type="GO" id="GO:0019171">
    <property type="term" value="F:(3R)-hydroxyacyl-[acyl-carrier-protein] dehydratase activity"/>
    <property type="evidence" value="ECO:0007669"/>
    <property type="project" value="TreeGrafter"/>
</dbReference>
<dbReference type="PANTHER" id="PTHR28152">
    <property type="entry name" value="HYDROXYACYL-THIOESTER DEHYDRATASE TYPE 2, MITOCHONDRIAL"/>
    <property type="match status" value="1"/>
</dbReference>
<dbReference type="InterPro" id="IPR052741">
    <property type="entry name" value="Mitochondrial_HTD2"/>
</dbReference>
<reference evidence="1 2" key="1">
    <citation type="journal article" date="2016" name="Sci. Rep.">
        <title>Peltaster fructicola genome reveals evolution from an invasive phytopathogen to an ectophytic parasite.</title>
        <authorList>
            <person name="Xu C."/>
            <person name="Chen H."/>
            <person name="Gleason M.L."/>
            <person name="Xu J.R."/>
            <person name="Liu H."/>
            <person name="Zhang R."/>
            <person name="Sun G."/>
        </authorList>
    </citation>
    <scope>NUCLEOTIDE SEQUENCE [LARGE SCALE GENOMIC DNA]</scope>
    <source>
        <strain evidence="1 2">LNHT1506</strain>
    </source>
</reference>
<sequence>MATSLRALRGQWLRQSLRSAEQTRWQSSFTHLQEEMPRRKIQPIFDDLTPTPSYRLDISMADYLPTPNPPTILPSTTNSPILPIPHHLIYFEPTKRGSDMLADGTNPDQSPGEPFVRRMWAGGHVLYNNANPLPLDSSRGVCAEFIRSVNIKGHEGDERLFVRIERRLAKATQGEVDTIAGAMKDTQAKETLEHRVRQRLWRDQDDDFGPCSIIETRNIVFMRARSKEQAAAETAKSKGKILKPQHKPDWEHTIIGDQKLLFRFSALTFNAHAIHLDPEYCREVEGHRERLFHGPMSLAFLVTLLRDELRKTSSDVIKSIEYRNLAPLYCNEPVKFCGTKIADGKWEAWVETPEGGIAVKGTVLTEPGS</sequence>
<dbReference type="PANTHER" id="PTHR28152:SF1">
    <property type="entry name" value="HYDROXYACYL-THIOESTER DEHYDRATASE TYPE 2, MITOCHONDRIAL"/>
    <property type="match status" value="1"/>
</dbReference>
<evidence type="ECO:0000313" key="1">
    <source>
        <dbReference type="EMBL" id="QIW98512.1"/>
    </source>
</evidence>
<dbReference type="OrthoDB" id="3257538at2759"/>
<proteinExistence type="predicted"/>
<protein>
    <recommendedName>
        <fullName evidence="3">MaoC-like domain-containing protein</fullName>
    </recommendedName>
</protein>
<gene>
    <name evidence="1" type="ORF">AMS68_004030</name>
</gene>
<dbReference type="GO" id="GO:0005739">
    <property type="term" value="C:mitochondrion"/>
    <property type="evidence" value="ECO:0007669"/>
    <property type="project" value="TreeGrafter"/>
</dbReference>
<dbReference type="Proteomes" id="UP000503462">
    <property type="component" value="Chromosome 3"/>
</dbReference>
<evidence type="ECO:0008006" key="3">
    <source>
        <dbReference type="Google" id="ProtNLM"/>
    </source>
</evidence>
<keyword evidence="2" id="KW-1185">Reference proteome</keyword>